<dbReference type="EMBL" id="JAMSHJ010000005">
    <property type="protein sequence ID" value="KAI5410448.1"/>
    <property type="molecule type" value="Genomic_DNA"/>
</dbReference>
<feature type="signal peptide" evidence="1">
    <location>
        <begin position="1"/>
        <end position="18"/>
    </location>
</feature>
<proteinExistence type="predicted"/>
<sequence length="144" mass="15821">MYSALILFCMFYIPYTFFHPTTCTIEGIATSKEDQIVEMASITMTASILGFPTVTNRSAVARQRRVIVNAVRAVEGEKMVRYDKEKQGSNGRRELMFAAAAAAVCSVAGVAMADEDEPKRGTPEAKKKYAPVCVTNPTARICRN</sequence>
<keyword evidence="1" id="KW-0732">Signal</keyword>
<dbReference type="AlphaFoldDB" id="A0A9D4WYX8"/>
<reference evidence="2 3" key="1">
    <citation type="journal article" date="2022" name="Nat. Genet.">
        <title>Improved pea reference genome and pan-genome highlight genomic features and evolutionary characteristics.</title>
        <authorList>
            <person name="Yang T."/>
            <person name="Liu R."/>
            <person name="Luo Y."/>
            <person name="Hu S."/>
            <person name="Wang D."/>
            <person name="Wang C."/>
            <person name="Pandey M.K."/>
            <person name="Ge S."/>
            <person name="Xu Q."/>
            <person name="Li N."/>
            <person name="Li G."/>
            <person name="Huang Y."/>
            <person name="Saxena R.K."/>
            <person name="Ji Y."/>
            <person name="Li M."/>
            <person name="Yan X."/>
            <person name="He Y."/>
            <person name="Liu Y."/>
            <person name="Wang X."/>
            <person name="Xiang C."/>
            <person name="Varshney R.K."/>
            <person name="Ding H."/>
            <person name="Gao S."/>
            <person name="Zong X."/>
        </authorList>
    </citation>
    <scope>NUCLEOTIDE SEQUENCE [LARGE SCALE GENOMIC DNA]</scope>
    <source>
        <strain evidence="2 3">cv. Zhongwan 6</strain>
    </source>
</reference>
<dbReference type="InterPro" id="IPR040296">
    <property type="entry name" value="PSBT"/>
</dbReference>
<accession>A0A9D4WYX8</accession>
<feature type="chain" id="PRO_5038811170" description="Photosystem II 5 kDa protein, chloroplastic" evidence="1">
    <location>
        <begin position="19"/>
        <end position="144"/>
    </location>
</feature>
<dbReference type="Gramene" id="Psat05G0581400-T1">
    <property type="protein sequence ID" value="KAI5410448.1"/>
    <property type="gene ID" value="KIW84_055814"/>
</dbReference>
<name>A0A9D4WYX8_PEA</name>
<keyword evidence="3" id="KW-1185">Reference proteome</keyword>
<dbReference type="Proteomes" id="UP001058974">
    <property type="component" value="Chromosome 5"/>
</dbReference>
<evidence type="ECO:0008006" key="4">
    <source>
        <dbReference type="Google" id="ProtNLM"/>
    </source>
</evidence>
<evidence type="ECO:0000256" key="1">
    <source>
        <dbReference type="SAM" id="SignalP"/>
    </source>
</evidence>
<dbReference type="PANTHER" id="PTHR34940:SF1">
    <property type="entry name" value="PHOTOSYSTEM II 5 KDA PROTEIN, CHLOROPLASTIC"/>
    <property type="match status" value="1"/>
</dbReference>
<gene>
    <name evidence="2" type="ORF">KIW84_055814</name>
</gene>
<evidence type="ECO:0000313" key="3">
    <source>
        <dbReference type="Proteomes" id="UP001058974"/>
    </source>
</evidence>
<protein>
    <recommendedName>
        <fullName evidence="4">Photosystem II 5 kDa protein, chloroplastic</fullName>
    </recommendedName>
</protein>
<comment type="caution">
    <text evidence="2">The sequence shown here is derived from an EMBL/GenBank/DDBJ whole genome shotgun (WGS) entry which is preliminary data.</text>
</comment>
<evidence type="ECO:0000313" key="2">
    <source>
        <dbReference type="EMBL" id="KAI5410448.1"/>
    </source>
</evidence>
<organism evidence="2 3">
    <name type="scientific">Pisum sativum</name>
    <name type="common">Garden pea</name>
    <name type="synonym">Lathyrus oleraceus</name>
    <dbReference type="NCBI Taxonomy" id="3888"/>
    <lineage>
        <taxon>Eukaryota</taxon>
        <taxon>Viridiplantae</taxon>
        <taxon>Streptophyta</taxon>
        <taxon>Embryophyta</taxon>
        <taxon>Tracheophyta</taxon>
        <taxon>Spermatophyta</taxon>
        <taxon>Magnoliopsida</taxon>
        <taxon>eudicotyledons</taxon>
        <taxon>Gunneridae</taxon>
        <taxon>Pentapetalae</taxon>
        <taxon>rosids</taxon>
        <taxon>fabids</taxon>
        <taxon>Fabales</taxon>
        <taxon>Fabaceae</taxon>
        <taxon>Papilionoideae</taxon>
        <taxon>50 kb inversion clade</taxon>
        <taxon>NPAAA clade</taxon>
        <taxon>Hologalegina</taxon>
        <taxon>IRL clade</taxon>
        <taxon>Fabeae</taxon>
        <taxon>Lathyrus</taxon>
    </lineage>
</organism>
<dbReference type="PANTHER" id="PTHR34940">
    <property type="entry name" value="PHOTOSYSTEM II 5 KDA PROTEIN, CHLOROPLASTIC"/>
    <property type="match status" value="1"/>
</dbReference>